<sequence>MAVVKTLSTVVTNRDAVPAVINDARLRGGTLKSGVGSVAVGAADSATSFYPLVEVPSTAMVRAVLVTAPAGMTTLAGNIGVFKTTKNAAGVTTGVAANTSSDTIFAAAQSLATAQNRTDVTNANSNAYGTDKREQPLWQAIGLASDPGGTFDIGIAVTTANTGAAGRVGIEVQYVDNSN</sequence>
<dbReference type="EMBL" id="LR796155">
    <property type="protein sequence ID" value="CAB4121990.1"/>
    <property type="molecule type" value="Genomic_DNA"/>
</dbReference>
<accession>A0A6J5KPD0</accession>
<gene>
    <name evidence="1" type="ORF">UFOVP16_36</name>
</gene>
<protein>
    <submittedName>
        <fullName evidence="1">Uncharacterized protein</fullName>
    </submittedName>
</protein>
<organism evidence="1">
    <name type="scientific">uncultured Caudovirales phage</name>
    <dbReference type="NCBI Taxonomy" id="2100421"/>
    <lineage>
        <taxon>Viruses</taxon>
        <taxon>Duplodnaviria</taxon>
        <taxon>Heunggongvirae</taxon>
        <taxon>Uroviricota</taxon>
        <taxon>Caudoviricetes</taxon>
        <taxon>Peduoviridae</taxon>
        <taxon>Maltschvirus</taxon>
        <taxon>Maltschvirus maltsch</taxon>
    </lineage>
</organism>
<name>A0A6J5KPD0_9CAUD</name>
<proteinExistence type="predicted"/>
<evidence type="ECO:0000313" key="1">
    <source>
        <dbReference type="EMBL" id="CAB4121990.1"/>
    </source>
</evidence>
<reference evidence="1" key="1">
    <citation type="submission" date="2020-04" db="EMBL/GenBank/DDBJ databases">
        <authorList>
            <person name="Chiriac C."/>
            <person name="Salcher M."/>
            <person name="Ghai R."/>
            <person name="Kavagutti S V."/>
        </authorList>
    </citation>
    <scope>NUCLEOTIDE SEQUENCE</scope>
</reference>